<comment type="caution">
    <text evidence="1">The sequence shown here is derived from an EMBL/GenBank/DDBJ whole genome shotgun (WGS) entry which is preliminary data.</text>
</comment>
<dbReference type="EMBL" id="CAJVQC010080729">
    <property type="protein sequence ID" value="CAG8818236.1"/>
    <property type="molecule type" value="Genomic_DNA"/>
</dbReference>
<reference evidence="1" key="1">
    <citation type="submission" date="2021-06" db="EMBL/GenBank/DDBJ databases">
        <authorList>
            <person name="Kallberg Y."/>
            <person name="Tangrot J."/>
            <person name="Rosling A."/>
        </authorList>
    </citation>
    <scope>NUCLEOTIDE SEQUENCE</scope>
    <source>
        <strain evidence="1">MA461A</strain>
    </source>
</reference>
<feature type="non-terminal residue" evidence="1">
    <location>
        <position position="56"/>
    </location>
</feature>
<keyword evidence="2" id="KW-1185">Reference proteome</keyword>
<organism evidence="1 2">
    <name type="scientific">Racocetra persica</name>
    <dbReference type="NCBI Taxonomy" id="160502"/>
    <lineage>
        <taxon>Eukaryota</taxon>
        <taxon>Fungi</taxon>
        <taxon>Fungi incertae sedis</taxon>
        <taxon>Mucoromycota</taxon>
        <taxon>Glomeromycotina</taxon>
        <taxon>Glomeromycetes</taxon>
        <taxon>Diversisporales</taxon>
        <taxon>Gigasporaceae</taxon>
        <taxon>Racocetra</taxon>
    </lineage>
</organism>
<protein>
    <submittedName>
        <fullName evidence="1">4008_t:CDS:1</fullName>
    </submittedName>
</protein>
<sequence>AASWILFTFLTPISAKIDLGYPLLCKYFWVLVKNDTATSDTPLNNFENEKDNEFVS</sequence>
<evidence type="ECO:0000313" key="1">
    <source>
        <dbReference type="EMBL" id="CAG8818236.1"/>
    </source>
</evidence>
<proteinExistence type="predicted"/>
<gene>
    <name evidence="1" type="ORF">RPERSI_LOCUS24872</name>
</gene>
<dbReference type="Proteomes" id="UP000789920">
    <property type="component" value="Unassembled WGS sequence"/>
</dbReference>
<name>A0ACA9RZH3_9GLOM</name>
<feature type="non-terminal residue" evidence="1">
    <location>
        <position position="1"/>
    </location>
</feature>
<evidence type="ECO:0000313" key="2">
    <source>
        <dbReference type="Proteomes" id="UP000789920"/>
    </source>
</evidence>
<accession>A0ACA9RZH3</accession>